<proteinExistence type="predicted"/>
<dbReference type="EMBL" id="JAGYWB010000005">
    <property type="protein sequence ID" value="KAI0523284.1"/>
    <property type="molecule type" value="Genomic_DNA"/>
</dbReference>
<comment type="caution">
    <text evidence="2">The sequence shown here is derived from an EMBL/GenBank/DDBJ whole genome shotgun (WGS) entry which is preliminary data.</text>
</comment>
<protein>
    <submittedName>
        <fullName evidence="2">Uncharacterized protein</fullName>
    </submittedName>
</protein>
<feature type="region of interest" description="Disordered" evidence="1">
    <location>
        <begin position="85"/>
        <end position="129"/>
    </location>
</feature>
<accession>A0A8T3BWE9</accession>
<evidence type="ECO:0000256" key="1">
    <source>
        <dbReference type="SAM" id="MobiDB-lite"/>
    </source>
</evidence>
<dbReference type="AlphaFoldDB" id="A0A8T3BWE9"/>
<keyword evidence="3" id="KW-1185">Reference proteome</keyword>
<dbReference type="Proteomes" id="UP000829196">
    <property type="component" value="Unassembled WGS sequence"/>
</dbReference>
<organism evidence="2 3">
    <name type="scientific">Dendrobium nobile</name>
    <name type="common">Orchid</name>
    <dbReference type="NCBI Taxonomy" id="94219"/>
    <lineage>
        <taxon>Eukaryota</taxon>
        <taxon>Viridiplantae</taxon>
        <taxon>Streptophyta</taxon>
        <taxon>Embryophyta</taxon>
        <taxon>Tracheophyta</taxon>
        <taxon>Spermatophyta</taxon>
        <taxon>Magnoliopsida</taxon>
        <taxon>Liliopsida</taxon>
        <taxon>Asparagales</taxon>
        <taxon>Orchidaceae</taxon>
        <taxon>Epidendroideae</taxon>
        <taxon>Malaxideae</taxon>
        <taxon>Dendrobiinae</taxon>
        <taxon>Dendrobium</taxon>
    </lineage>
</organism>
<evidence type="ECO:0000313" key="2">
    <source>
        <dbReference type="EMBL" id="KAI0523284.1"/>
    </source>
</evidence>
<sequence length="129" mass="14002">MPAGAKMLTVARKSSTRVFVPRKAITDKQSVKGNYSTRVLRSGKHLHLSESLDKAGDYDSGELAGIRWLERSDKAESRLSAGVVFESDGAEMAGPELQGKGKNGEVEQEQGAEEASRAKKPNTFLPRNL</sequence>
<reference evidence="2" key="1">
    <citation type="journal article" date="2022" name="Front. Genet.">
        <title>Chromosome-Scale Assembly of the Dendrobium nobile Genome Provides Insights Into the Molecular Mechanism of the Biosynthesis of the Medicinal Active Ingredient of Dendrobium.</title>
        <authorList>
            <person name="Xu Q."/>
            <person name="Niu S.-C."/>
            <person name="Li K.-L."/>
            <person name="Zheng P.-J."/>
            <person name="Zhang X.-J."/>
            <person name="Jia Y."/>
            <person name="Liu Y."/>
            <person name="Niu Y.-X."/>
            <person name="Yu L.-H."/>
            <person name="Chen D.-F."/>
            <person name="Zhang G.-Q."/>
        </authorList>
    </citation>
    <scope>NUCLEOTIDE SEQUENCE</scope>
    <source>
        <tissue evidence="2">Leaf</tissue>
    </source>
</reference>
<dbReference type="OrthoDB" id="10584528at2759"/>
<name>A0A8T3BWE9_DENNO</name>
<gene>
    <name evidence="2" type="ORF">KFK09_005679</name>
</gene>
<evidence type="ECO:0000313" key="3">
    <source>
        <dbReference type="Proteomes" id="UP000829196"/>
    </source>
</evidence>